<dbReference type="Proteomes" id="UP001652580">
    <property type="component" value="Chromosome 14"/>
</dbReference>
<dbReference type="RefSeq" id="XP_057384178.1">
    <property type="nucleotide sequence ID" value="XM_057528195.1"/>
</dbReference>
<sequence>MRLKSLQSPWGPQGPRGHAPPPSPALLLRVPRWRRPGAWGRARRPKPSSRSFWRGHRGFPTAAPSRRSGWRKVDGRLRGVQVRIAAGGAAGSSLQRSWRKVRARTLKLSGWVCLRAGAGCSGYPGRSQGGGRVGEGVRFRRSSAPLARGGTCSPPLWLSFSPPPPRGLGLFPGPVHPARASGAEALPGQRAQVLLPWRRAASGRARRGPGAVPASVLGGGDRPVGAAAPPRIPPRGRREKCRCGLGEALPPTGSEGQAAGAGGSGSLAPGPARLPAGGGGGADPEVTRKPGALNPGDPPLEK</sequence>
<name>A0ABM3S2V0_BALAC</name>
<reference evidence="3" key="1">
    <citation type="submission" date="2025-08" db="UniProtKB">
        <authorList>
            <consortium name="RefSeq"/>
        </authorList>
    </citation>
    <scope>IDENTIFICATION</scope>
</reference>
<protein>
    <submittedName>
        <fullName evidence="3">Collagen alpha-1(I) chain-like</fullName>
    </submittedName>
</protein>
<feature type="compositionally biased region" description="Basic residues" evidence="1">
    <location>
        <begin position="38"/>
        <end position="57"/>
    </location>
</feature>
<proteinExistence type="predicted"/>
<feature type="compositionally biased region" description="Low complexity" evidence="1">
    <location>
        <begin position="266"/>
        <end position="275"/>
    </location>
</feature>
<keyword evidence="2" id="KW-1185">Reference proteome</keyword>
<organism evidence="2 3">
    <name type="scientific">Balaenoptera acutorostrata</name>
    <name type="common">Common minke whale</name>
    <name type="synonym">Balaena rostrata</name>
    <dbReference type="NCBI Taxonomy" id="9767"/>
    <lineage>
        <taxon>Eukaryota</taxon>
        <taxon>Metazoa</taxon>
        <taxon>Chordata</taxon>
        <taxon>Craniata</taxon>
        <taxon>Vertebrata</taxon>
        <taxon>Euteleostomi</taxon>
        <taxon>Mammalia</taxon>
        <taxon>Eutheria</taxon>
        <taxon>Laurasiatheria</taxon>
        <taxon>Artiodactyla</taxon>
        <taxon>Whippomorpha</taxon>
        <taxon>Cetacea</taxon>
        <taxon>Mysticeti</taxon>
        <taxon>Balaenopteridae</taxon>
        <taxon>Balaenoptera</taxon>
    </lineage>
</organism>
<feature type="compositionally biased region" description="Low complexity" evidence="1">
    <location>
        <begin position="202"/>
        <end position="215"/>
    </location>
</feature>
<evidence type="ECO:0000256" key="1">
    <source>
        <dbReference type="SAM" id="MobiDB-lite"/>
    </source>
</evidence>
<dbReference type="GeneID" id="103014430"/>
<accession>A0ABM3S2V0</accession>
<feature type="region of interest" description="Disordered" evidence="1">
    <location>
        <begin position="38"/>
        <end position="68"/>
    </location>
</feature>
<evidence type="ECO:0000313" key="2">
    <source>
        <dbReference type="Proteomes" id="UP001652580"/>
    </source>
</evidence>
<evidence type="ECO:0000313" key="3">
    <source>
        <dbReference type="RefSeq" id="XP_057384178.1"/>
    </source>
</evidence>
<feature type="region of interest" description="Disordered" evidence="1">
    <location>
        <begin position="1"/>
        <end position="25"/>
    </location>
</feature>
<gene>
    <name evidence="3" type="primary">LOC103014430</name>
</gene>
<feature type="compositionally biased region" description="Polar residues" evidence="1">
    <location>
        <begin position="1"/>
        <end position="10"/>
    </location>
</feature>
<feature type="region of interest" description="Disordered" evidence="1">
    <location>
        <begin position="202"/>
        <end position="302"/>
    </location>
</feature>